<dbReference type="EMBL" id="CABDVU010000001">
    <property type="protein sequence ID" value="VTN08904.1"/>
    <property type="molecule type" value="Genomic_DNA"/>
</dbReference>
<dbReference type="Proteomes" id="UP000339249">
    <property type="component" value="Unassembled WGS sequence"/>
</dbReference>
<name>A0A4V6J191_RAOTE</name>
<reference evidence="2 3" key="1">
    <citation type="submission" date="2019-04" db="EMBL/GenBank/DDBJ databases">
        <authorList>
            <consortium name="Pathogen Informatics"/>
        </authorList>
    </citation>
    <scope>NUCLEOTIDE SEQUENCE [LARGE SCALE GENOMIC DNA]</scope>
    <source>
        <strain evidence="2 3">NCTC9185</strain>
    </source>
</reference>
<keyword evidence="1" id="KW-0812">Transmembrane</keyword>
<evidence type="ECO:0000313" key="2">
    <source>
        <dbReference type="EMBL" id="VTN08904.1"/>
    </source>
</evidence>
<evidence type="ECO:0000256" key="1">
    <source>
        <dbReference type="SAM" id="Phobius"/>
    </source>
</evidence>
<evidence type="ECO:0000313" key="3">
    <source>
        <dbReference type="Proteomes" id="UP000339249"/>
    </source>
</evidence>
<feature type="transmembrane region" description="Helical" evidence="1">
    <location>
        <begin position="24"/>
        <end position="48"/>
    </location>
</feature>
<organism evidence="2 3">
    <name type="scientific">Raoultella terrigena</name>
    <name type="common">Klebsiella terrigena</name>
    <dbReference type="NCBI Taxonomy" id="577"/>
    <lineage>
        <taxon>Bacteria</taxon>
        <taxon>Pseudomonadati</taxon>
        <taxon>Pseudomonadota</taxon>
        <taxon>Gammaproteobacteria</taxon>
        <taxon>Enterobacterales</taxon>
        <taxon>Enterobacteriaceae</taxon>
        <taxon>Klebsiella/Raoultella group</taxon>
        <taxon>Raoultella</taxon>
    </lineage>
</organism>
<sequence length="51" mass="5629">MAVPVGYDYAIKTHFVLKYLREHIIAAVQFAVILAPGLNSPSGIFIVFSSY</sequence>
<gene>
    <name evidence="2" type="ORF">NCTC9185_00787</name>
</gene>
<accession>A0A4V6J191</accession>
<keyword evidence="1" id="KW-0472">Membrane</keyword>
<protein>
    <submittedName>
        <fullName evidence="2">Uncharacterized protein</fullName>
    </submittedName>
</protein>
<keyword evidence="1" id="KW-1133">Transmembrane helix</keyword>
<proteinExistence type="predicted"/>
<dbReference type="AlphaFoldDB" id="A0A4V6J191"/>